<dbReference type="AlphaFoldDB" id="A0A1M6WQV0"/>
<dbReference type="Gene3D" id="3.90.1200.10">
    <property type="match status" value="1"/>
</dbReference>
<dbReference type="PANTHER" id="PTHR39179:SF3">
    <property type="entry name" value="COTS-RELATED PROTEIN"/>
    <property type="match status" value="1"/>
</dbReference>
<dbReference type="SUPFAM" id="SSF56112">
    <property type="entry name" value="Protein kinase-like (PK-like)"/>
    <property type="match status" value="1"/>
</dbReference>
<evidence type="ECO:0000313" key="1">
    <source>
        <dbReference type="EMBL" id="SHK96088.1"/>
    </source>
</evidence>
<keyword evidence="2" id="KW-1185">Reference proteome</keyword>
<gene>
    <name evidence="1" type="ORF">SAMN02745138_02640</name>
</gene>
<keyword evidence="1" id="KW-0167">Capsid protein</keyword>
<evidence type="ECO:0000313" key="2">
    <source>
        <dbReference type="Proteomes" id="UP000183975"/>
    </source>
</evidence>
<dbReference type="InterPro" id="IPR011009">
    <property type="entry name" value="Kinase-like_dom_sf"/>
</dbReference>
<dbReference type="Proteomes" id="UP000183975">
    <property type="component" value="Unassembled WGS sequence"/>
</dbReference>
<dbReference type="Gene3D" id="3.30.200.20">
    <property type="entry name" value="Phosphorylase Kinase, domain 1"/>
    <property type="match status" value="1"/>
</dbReference>
<dbReference type="InterPro" id="IPR047175">
    <property type="entry name" value="CotS-like"/>
</dbReference>
<name>A0A1M6WQV0_9FIRM</name>
<accession>A0A1M6WQV0</accession>
<reference evidence="1 2" key="1">
    <citation type="submission" date="2016-11" db="EMBL/GenBank/DDBJ databases">
        <authorList>
            <person name="Jaros S."/>
            <person name="Januszkiewicz K."/>
            <person name="Wedrychowicz H."/>
        </authorList>
    </citation>
    <scope>NUCLEOTIDE SEQUENCE [LARGE SCALE GENOMIC DNA]</scope>
    <source>
        <strain evidence="1 2">DSM 14214</strain>
    </source>
</reference>
<proteinExistence type="predicted"/>
<dbReference type="EMBL" id="FRAH01000056">
    <property type="protein sequence ID" value="SHK96088.1"/>
    <property type="molecule type" value="Genomic_DNA"/>
</dbReference>
<keyword evidence="1" id="KW-0946">Virion</keyword>
<organism evidence="1 2">
    <name type="scientific">Anaerotignum lactatifermentans DSM 14214</name>
    <dbReference type="NCBI Taxonomy" id="1121323"/>
    <lineage>
        <taxon>Bacteria</taxon>
        <taxon>Bacillati</taxon>
        <taxon>Bacillota</taxon>
        <taxon>Clostridia</taxon>
        <taxon>Lachnospirales</taxon>
        <taxon>Anaerotignaceae</taxon>
        <taxon>Anaerotignum</taxon>
    </lineage>
</organism>
<protein>
    <submittedName>
        <fullName evidence="1">Spore coat protein, CotS family</fullName>
    </submittedName>
</protein>
<dbReference type="GO" id="GO:0042601">
    <property type="term" value="C:endospore-forming forespore"/>
    <property type="evidence" value="ECO:0007669"/>
    <property type="project" value="TreeGrafter"/>
</dbReference>
<dbReference type="PANTHER" id="PTHR39179">
    <property type="entry name" value="SPORE COAT PROTEIN I"/>
    <property type="match status" value="1"/>
</dbReference>
<sequence>MVFPPFPFLSYFPSSRHKLIQRNFFGKKDWGKDFMEDTYGKILWEGYGLKYYGGTRTRTGLICKTDVGLRELKKARSRREDLLFAHEVKTCLYRNGFSALSLFYTAQDGQPFFAWDGNLYLLENPMPTKGLEEDQAGDFVAGAALMGQMHRAAAGFPSQEGQEERPVLWQRRYREFVKIRRHMERQGKYSPLDLLVMRHYSTFAPRAQEALKTLEDGGYGGIAHGQKRAGAFCHNQFKGSNLCRKEDGSLWVGGFEQCTGDIFAVDLAAYLRRFWRKVPEEREKLEEVLAAYEGERSMAEEERKLLVPLTAFPEKFLRLVHESYNRRRVCVSPAMEERLADAAAEESHMGDLSQALERLF</sequence>